<sequence>MAAVTVVITSCNQGPLIREAVESALSQTVHPERIIIVDDGSDEQTSVDVLSAILDDCRHGVLDAGGVAVDLIGQVNAGPSAARNCGIAAAETPFVVVLDGDDRLMPTFIERTLPLLTADDSMVASSGWLRTFGVLDSVVQPTGGDAGAFVSHNCCSATCMIRRSAWERCGGYDESMRSGFEDWDFFLSLLESGLAAKAEDDIDGIGDAGGIDDTDGVEDAGSAGGAVDIGGTKDAGNIEAVGDAGNTKNPKEGTAHIGIVPEPLIEYRTAPASLNVTSMTKRLDLMRFLIVKHRDLYAAHIADAILGVEAISMSRLTMWESLMRGDATASQAFMTHPTYGDGGMAAAVRLRS</sequence>
<dbReference type="PANTHER" id="PTHR43685:SF2">
    <property type="entry name" value="GLYCOSYLTRANSFERASE 2-LIKE DOMAIN-CONTAINING PROTEIN"/>
    <property type="match status" value="1"/>
</dbReference>
<organism evidence="2 3">
    <name type="scientific">Bifidobacterium breve MCC 1128</name>
    <dbReference type="NCBI Taxonomy" id="1365965"/>
    <lineage>
        <taxon>Bacteria</taxon>
        <taxon>Bacillati</taxon>
        <taxon>Actinomycetota</taxon>
        <taxon>Actinomycetes</taxon>
        <taxon>Bifidobacteriales</taxon>
        <taxon>Bifidobacteriaceae</taxon>
        <taxon>Bifidobacterium</taxon>
    </lineage>
</organism>
<dbReference type="EMBL" id="AVQD01000016">
    <property type="protein sequence ID" value="KOA39129.1"/>
    <property type="molecule type" value="Genomic_DNA"/>
</dbReference>
<dbReference type="Proteomes" id="UP000037193">
    <property type="component" value="Unassembled WGS sequence"/>
</dbReference>
<protein>
    <submittedName>
        <fullName evidence="2">Glycosyl transferase family A</fullName>
    </submittedName>
</protein>
<dbReference type="GO" id="GO:0044010">
    <property type="term" value="P:single-species biofilm formation"/>
    <property type="evidence" value="ECO:0007669"/>
    <property type="project" value="TreeGrafter"/>
</dbReference>
<dbReference type="PANTHER" id="PTHR43685">
    <property type="entry name" value="GLYCOSYLTRANSFERASE"/>
    <property type="match status" value="1"/>
</dbReference>
<dbReference type="InterPro" id="IPR029044">
    <property type="entry name" value="Nucleotide-diphossugar_trans"/>
</dbReference>
<dbReference type="RefSeq" id="WP_052789689.1">
    <property type="nucleotide sequence ID" value="NZ_AVQD01000016.1"/>
</dbReference>
<dbReference type="CDD" id="cd00761">
    <property type="entry name" value="Glyco_tranf_GTA_type"/>
    <property type="match status" value="1"/>
</dbReference>
<dbReference type="InterPro" id="IPR001173">
    <property type="entry name" value="Glyco_trans_2-like"/>
</dbReference>
<keyword evidence="2" id="KW-0808">Transferase</keyword>
<dbReference type="PATRIC" id="fig|1365965.3.peg.1974"/>
<dbReference type="Gene3D" id="3.90.550.10">
    <property type="entry name" value="Spore Coat Polysaccharide Biosynthesis Protein SpsA, Chain A"/>
    <property type="match status" value="1"/>
</dbReference>
<accession>A0A0L7AV77</accession>
<dbReference type="GO" id="GO:0016740">
    <property type="term" value="F:transferase activity"/>
    <property type="evidence" value="ECO:0007669"/>
    <property type="project" value="UniProtKB-KW"/>
</dbReference>
<dbReference type="Pfam" id="PF00535">
    <property type="entry name" value="Glycos_transf_2"/>
    <property type="match status" value="1"/>
</dbReference>
<proteinExistence type="predicted"/>
<reference evidence="2 3" key="1">
    <citation type="journal article" date="2015" name="Int J Genomics">
        <title>Comparative Genomics Revealed Genetic Diversity and Species/Strain-Level Differences in Carbohydrate Metabolism of Three Probiotic Bifidobacterial Species.</title>
        <authorList>
            <person name="Odamaki T."/>
            <person name="Horigome A."/>
            <person name="Sugahara H."/>
            <person name="Hashikura N."/>
            <person name="Minami J."/>
            <person name="Xiao J.Z."/>
            <person name="Abe F."/>
        </authorList>
    </citation>
    <scope>NUCLEOTIDE SEQUENCE [LARGE SCALE GENOMIC DNA]</scope>
    <source>
        <strain evidence="2 3">MCC 1128</strain>
    </source>
</reference>
<dbReference type="SUPFAM" id="SSF53448">
    <property type="entry name" value="Nucleotide-diphospho-sugar transferases"/>
    <property type="match status" value="1"/>
</dbReference>
<dbReference type="AlphaFoldDB" id="A0A0L7AV77"/>
<feature type="domain" description="Glycosyltransferase 2-like" evidence="1">
    <location>
        <begin position="5"/>
        <end position="139"/>
    </location>
</feature>
<evidence type="ECO:0000259" key="1">
    <source>
        <dbReference type="Pfam" id="PF00535"/>
    </source>
</evidence>
<dbReference type="InterPro" id="IPR050834">
    <property type="entry name" value="Glycosyltransf_2"/>
</dbReference>
<evidence type="ECO:0000313" key="3">
    <source>
        <dbReference type="Proteomes" id="UP000037193"/>
    </source>
</evidence>
<name>A0A0L7AV77_BIFBR</name>
<comment type="caution">
    <text evidence="2">The sequence shown here is derived from an EMBL/GenBank/DDBJ whole genome shotgun (WGS) entry which is preliminary data.</text>
</comment>
<evidence type="ECO:0000313" key="2">
    <source>
        <dbReference type="EMBL" id="KOA39129.1"/>
    </source>
</evidence>
<gene>
    <name evidence="2" type="ORF">BBM1128_09820</name>
</gene>